<feature type="compositionally biased region" description="Gly residues" evidence="1">
    <location>
        <begin position="124"/>
        <end position="135"/>
    </location>
</feature>
<feature type="region of interest" description="Disordered" evidence="1">
    <location>
        <begin position="733"/>
        <end position="798"/>
    </location>
</feature>
<feature type="compositionally biased region" description="Basic and acidic residues" evidence="1">
    <location>
        <begin position="412"/>
        <end position="422"/>
    </location>
</feature>
<dbReference type="VEuPathDB" id="CryptoDB:Cvel_16742"/>
<feature type="compositionally biased region" description="Low complexity" evidence="1">
    <location>
        <begin position="439"/>
        <end position="448"/>
    </location>
</feature>
<feature type="compositionally biased region" description="Polar residues" evidence="1">
    <location>
        <begin position="4925"/>
        <end position="4943"/>
    </location>
</feature>
<feature type="region of interest" description="Disordered" evidence="1">
    <location>
        <begin position="297"/>
        <end position="322"/>
    </location>
</feature>
<feature type="compositionally biased region" description="Basic and acidic residues" evidence="1">
    <location>
        <begin position="1872"/>
        <end position="1888"/>
    </location>
</feature>
<feature type="region of interest" description="Disordered" evidence="1">
    <location>
        <begin position="3311"/>
        <end position="3332"/>
    </location>
</feature>
<feature type="compositionally biased region" description="Basic and acidic residues" evidence="1">
    <location>
        <begin position="4187"/>
        <end position="4199"/>
    </location>
</feature>
<feature type="region of interest" description="Disordered" evidence="1">
    <location>
        <begin position="3428"/>
        <end position="3447"/>
    </location>
</feature>
<feature type="region of interest" description="Disordered" evidence="1">
    <location>
        <begin position="362"/>
        <end position="551"/>
    </location>
</feature>
<dbReference type="PANTHER" id="PTHR12517">
    <property type="entry name" value="VACUOLAR PROTEIN SORTING-ASSOCIATED PROTEIN 13B"/>
    <property type="match status" value="1"/>
</dbReference>
<feature type="region of interest" description="Disordered" evidence="1">
    <location>
        <begin position="5221"/>
        <end position="5243"/>
    </location>
</feature>
<feature type="compositionally biased region" description="Basic and acidic residues" evidence="1">
    <location>
        <begin position="3703"/>
        <end position="3715"/>
    </location>
</feature>
<feature type="region of interest" description="Disordered" evidence="1">
    <location>
        <begin position="3255"/>
        <end position="3282"/>
    </location>
</feature>
<feature type="region of interest" description="Disordered" evidence="1">
    <location>
        <begin position="2311"/>
        <end position="2331"/>
    </location>
</feature>
<feature type="compositionally biased region" description="Polar residues" evidence="1">
    <location>
        <begin position="3266"/>
        <end position="3282"/>
    </location>
</feature>
<dbReference type="PANTHER" id="PTHR12517:SF0">
    <property type="entry name" value="INTERMEMBRANE LIPID TRANSFER PROTEIN VPS13B"/>
    <property type="match status" value="1"/>
</dbReference>
<feature type="region of interest" description="Disordered" evidence="1">
    <location>
        <begin position="1872"/>
        <end position="1905"/>
    </location>
</feature>
<feature type="compositionally biased region" description="Low complexity" evidence="1">
    <location>
        <begin position="400"/>
        <end position="411"/>
    </location>
</feature>
<feature type="compositionally biased region" description="Basic and acidic residues" evidence="1">
    <location>
        <begin position="3813"/>
        <end position="3830"/>
    </location>
</feature>
<feature type="compositionally biased region" description="Low complexity" evidence="1">
    <location>
        <begin position="2983"/>
        <end position="3002"/>
    </location>
</feature>
<feature type="region of interest" description="Disordered" evidence="1">
    <location>
        <begin position="73"/>
        <end position="142"/>
    </location>
</feature>
<evidence type="ECO:0000313" key="2">
    <source>
        <dbReference type="EMBL" id="CEM12036.1"/>
    </source>
</evidence>
<feature type="region of interest" description="Disordered" evidence="1">
    <location>
        <begin position="4554"/>
        <end position="4637"/>
    </location>
</feature>
<feature type="region of interest" description="Disordered" evidence="1">
    <location>
        <begin position="644"/>
        <end position="676"/>
    </location>
</feature>
<feature type="compositionally biased region" description="Basic and acidic residues" evidence="1">
    <location>
        <begin position="466"/>
        <end position="482"/>
    </location>
</feature>
<feature type="compositionally biased region" description="Basic and acidic residues" evidence="1">
    <location>
        <begin position="2321"/>
        <end position="2330"/>
    </location>
</feature>
<feature type="region of interest" description="Disordered" evidence="1">
    <location>
        <begin position="4658"/>
        <end position="4681"/>
    </location>
</feature>
<feature type="region of interest" description="Disordered" evidence="1">
    <location>
        <begin position="4925"/>
        <end position="4944"/>
    </location>
</feature>
<feature type="region of interest" description="Disordered" evidence="1">
    <location>
        <begin position="3800"/>
        <end position="3834"/>
    </location>
</feature>
<sequence length="5887" mass="622823">MLETILTRIILHYANQYIKDIQTESFSLWSGDIALQNLELKLDVLQNILKVPEPFELTRGFIKELRIQATDASPSVAEGHGFAPPPRPGDGVPFPSADNRSESEDGGGASRGKAGDSTARGETGRTGVGVEGGDGSVPVPMSVDGYINSAGVPSSSAGSVGVEAAESGQAASPIASGGGGAPVVASSQPQQTGWVLSLLKTILANLVVSVTNLVLKFVDKRARVVASVTVGEIVFFPTSPPPEWKKRFCVPQGPQQLVHRVGEANDITVCLDLLKNAQQQQHQSGINISTGLPLAPLPPPSLAPAGGAAVEREAKERRHRAEAPVLSRACLRVFLGALSLQMTTAQWGALLSSCRNMGKGKGVSARGIPALGGPAAVSAGKKGNTDGGRGGDGDSVLRPTAGEGTTSAEETGSLRELSETGGERPSGSLRGDVSGGRLVGEVEVLGGPPVQGGGAEGEMGGGVSVVEREREDKKKKGNEKKSSGWMGWAMDVVFGDSDEEEEEEEEAANAEKKRTDSGVFRESRGETVNMKGEDKRPFSSSHSPSGDPLDENEILDKLDILHSSSSFTVLSVSLPRISFTLLRARQFPPPFPADPSGVHQQLRGGPTPPCSGPATPFGDSLSALPIRPTTIPHGAAAALHNPQISHSAGRPSVPNKSSLSLPAVPELKDETADSPTAMMTAQWPAVSGNWGDEGVRGGTDRRLEAAREEPELPLPTGPDQEQARLIAELLQKRKGQPKGSGNPPSSHTTGLPSTVPLPQSMGVSPGPNQKPMQPGAVGGAQTQTGDQYGDTASQSSASASALLVTQGEYERPVRDSVHQQSTSGLHELFAVRVDMLESVVSLPPPSIGPPEVSLQIRKVEASVNKTLTVCSFGRAKDSNRVRTISSSSAAARPLTGNSSSHLQGSPSLPAAQAKSTSLPPHSLDASPNEFLYSPAAVRDRSEQVGADGATPGDGRGVPKGGEMTVELEDSVPQPTTNVTKMSGAEVEIVAEAAVRLGLLVVKEQRLQVERVRRKMHRQRDLHRGSGGATDQDGTHACRLSVQTGPLLVSLPAEFFEVAKEVIEAGESAAPSSVRPPLQGGLQASPPQGVTARESVGERQPERETEREKERERLGTRPSRTFSVQSKTSTAAAGAANAPKANLEAPFGVAAFDFSLTVPEVVLEVQVGSPSSSLIVDVSDRLGGTSKRAQQWLHLRLEMLRASKQSVSDEVEFAILPAMLSESVVFVPSTIPAAVAAANAVANANASAYLPEGAKRRFSPEILPGTENELRQPSIDRLAVGAQIASLRLSIVERSGDGGERGHRDSHGGVHGGFGSALEGVPLVVLSTLCAVWQAGRSRVDFFGGTVTDAQRLPKRGSVSGGSGQEARPEPASSPEKPQLSVQQADSVQAALREARVFLVPGTARLFSSLMRRVRGLFAVTEGRAGEEIGEKEGVEMGDTERRGRLAVILQGLHGACTVMRCAVDGSRASAEAAGGCGELLSFVSAALDLGVLESGMKEGALAGQEPKEVRILCTHQKEGSNKLLQPVLSVATHFVAPSAPAVGIFGFTLSSASEKRGLSLARQVTESFPSLQGFTLPSPFFSSFVFGTRAPSQLGLGFACPPDKCERLCLCIEEGGRGVDSSVFVPFVSMAVSGGSVSFLPAWTRMVFMESEQFGAAGGMTKDMSKGREGRDLGAEEEEQGTRVVVPPPHSHLLSSQKRGEEEGGGEQSVLGENKIGKEGEKEICHSSNQWLEGILLENEVFLDVRPWTVDFVASEEDSVSSDVRQSKPEGTALLSLQTPRVFSRQGVIALEDLKVSAQGETQVALDYLQFSRSLKRRQTQEGGKEREREGEIHVLDVALESSDVSVLLCAASAAQVVRGLKLFGFPHTKGRQAEKRYREEERREGGQEKGGVASKAGGPEKKRNKGGAAGLFRNICVNCAFRAGVCFSIRAAEGRNENVRLLDLRVPEIYGNIHTLRSSEPKLRPCFDFSVKAGRPFFTLKSPAGMRGEESGEAVHLVEWMEEEAEGGGTAFASTSPSLQQQRSGHVRVGSRVVETRGERWSLNFRFSAVEGNPAGDSGHDDCVSADAGREGGALRGSTSCEISSGHKRRHGVSIEFSLLPVCLWLPPQILSSFAEALLRSLALLIQELPRGKKGGRKTRQGKTDVREEESGSIERPNVERETKRVAPSPLSLSLSVSSVTFKFPFTSPPCVLVASISSVSLSLHEPPSSPELPTTGSLFLQIALEGPTNGAPPLQEVLLKPAHVHVERKAPCEVALSTSVLELNFFCGPSNSLCRDSLLPLVGIAQEALDAAAAVIAALSIFRLAMGPPSSEPSAQTFDSKRDGKGGEGVRLTSTVAALTLNWGLDGGGRRDLGSDRAVAGLSCRLEKIVLDVFPSGGGGFELSEGAKGGGAFTGEEEEKGEDGDGNGDVKIRLKVRGVCADFFGSPILRLSRGGGEDVLVFVQYSKGVRIGEGGDGNTKGVSGGQEEIMQKEGSCLKVGAVAVELDAKGFRTRLASCLPSALFRLSLKPRGDGERTGEETVAKGCRRLPPSPSKAFRLRVWSLRVKVREDPAVSGDRCVVACSSAVSLTIAERRAWGPLHIYNGESGLWQTDTRGLSVGMAAEEDRLGVECGGTGSNDVSRVSALPFKVRQSDVSLSEQTGWLVPMSVDIVLEQFCLLGQTASNREGPLLPFFPPFAARLRLHSATTGCWDLRAAPKLHGETSLTVSIPSLRIAFGMEKLWFLLAVIWALLESPQEEETQKTDEGDGRLQDCPKNINDAASESVIERDMSAVLLLPFLIPLITAAGSCPSPALLSGGIGTCPAVCLHTFSHPPGGADPLTRVTAAPLTALQQSQPSSLLNPSLAGRVSAPPLRIQVCLDSPGHVVALALVPAKRPGHFPHDRRGLSDQRGVRFEGPHSLDGLLPPDSLLFPSTAFRVDAFDASQDSFIEVPSSLPSMHSTSEASLERPSDRNPAAFFPVYTRFIVAINSSTPIPLDWPRGSSPSGAGAATPAAPTAGAPSHRPLQALLSGVCMPPGELQGSFLACIVARPKLQKAGNSSLFSFRCSVEEALQASLVSERLLGGSIEHPLAFLSLQRLDFLLASHRRGLKIFFSSPRFSIDLPDRKSGAHLRLLQESTLLFALAKMSRQQPADRSASGRASASAAGIRKGDNISLPVPLWGGVHLSGAAPVWPGCTQIRIVLPGETHITTDAARVSALLRALAACGVMGGGDADTDAEEKAVPVRVMNLLPVPVRVCCGMAALVAVSRSEEERRHSSERVVASPSLSSPGSKGQTRTRSQLDAWVREQSGEVEAFESFATFFPSTAATVGTDGRDSSRPSLNVSSLTLDSSPGRPRQVLSFAVSNTVECGNEDSVPSLCFDLLDLDADPSPKILCRQLSLYPYCAHVLVERPRQPGGQTEVFLLPSILLESALPDLVLAVSADPAVGGSGGHPGGETAGDSVKETGADRPIVYSVPLEKMPSILKRNRNSSSSVRLDGSIDHQSTVSPQEAASACLCTPGTVIGVTLPSRSLAALRIAASTNEAVAMQQCEEKSREGQQPGWSPPVHLRADHSSPHIAATLRETYLRIDSAGERFSTYVPFSVGERVGQTEKEVKWGGRIALCVCDQLSPHEGGTHKQSSDVASNSFRFPRLVSFRPPFVIENALPLPLYVDLVGHRTVHVAPSSVVPLLDFIPSSASLAAIMAAAEGDGSRTEQLMAPAGDRHWRRLSERESVSSPSSQPPPPAASNIHGQAHVTGGGSVCLFSSDGHQQLPLSLVPDGVAWHSSEFPRPTNFSAVPHGTQGESTDRLPLGALHLRPPQGRRGSVQAEGGDERGVNVAGEERRERESSVTFATEPASSLSLSLSAELLLTCPLRLLSATAPLLQSADSPMPSETIQTEGLVERTVVGCSLRPFFSVENLTGVAISLCCGQTGAQMNLPPGRSEGAFLPGWRQGGKGKGGVASQQPGGRRVPPEGSASPFLSALFGICLHMQKNGAEGEGPEEPCYFWTASAQTCRTGKTTRVTVVLDTDSRRLSYSLPLSVCAVILVSLEEQRGPCGYGVSVRLEAPVRMSNRSPHPLLVSALAAGLSQDSKMHRPGPGYPLRPAYHVNARSGRRRVTDGRDTTSILVGHDLTGVRFGNQTTSPVSSEETSREGIPLLVLPSRAAALLHAIAVDWGQQEGEMPGPEQLLLDPVSAARFHQAVRREMKKEKGGELGKKGKRRISTGNEGREEPVQQSLFGREEEKGLGKLGAETELETSASRPSFLFSTIEGSESSTVRGADDSATESSDRRSRGEGGGEVDRSGRDSQESDEEGSASEDELAVGVRVRSSKGALADAEEEMEGLDPRKLYFAIRAAVSAAGAEPGEDEGDALRGAVWTDDILLPLFPGGGLAAGKGAAQDWLGGGAARDVQVATDLLCSERDSRGRPLSTALVNVLYGIHRKSGTFTIEFHPSVQPPLVILNDSPLFIAASKPHISGPTARRREREARQAGAEGRHGERRRSSAGGGGGSGGDPRATSSAGDGRGSCQALPLFPAVPMVPFVVPPATCAAFPCAPLRTLQVFNARADVGGDAAGAEGTAGGAGTRRRHEGAGGDIRTDIVMGTRDGTETRQTQQVGSAADSTDPDLASVSGGNTVGGLSPSPLGSSSASGSSASSSAVHSFERAGGGVGMQAAAAGVLRGRRGRRRGREEGGSGSSSWQSRLGLRLCALCSSIPSAVSVWGDQQGAARRASLKDSVSAECLDDGGSGGEAGGPLRRLRSGCTSGELSAFWSSFVLIRGSKGESAFLVSSGNQAYTHSGLRGDRRGSGGSAHAGGEGHAAVLAGCIHVEVLYSSAHCIIRCSFSPLPVELVWRAELAAAGQMDLIGEKKMWAWVTVSAAESGGESGNKGGAWLPLPLSASGTPEPPCPPDLDSEADGDGRLRAFVDFFWEWSDWKRETRMAASGSTYQSERGENDTTSSSLWGLERLGDEVERLRTYGGSRGGGNGTDRGDLFQFERRLEVRVESRDLVVHAHLNNNSLASRGGGGGGRHAVHLTQLSYVYASEREKETRWSWSDAHRFNEDEDVHGWALRKIHSLSAEKIALSDLSGGQSSDPGMPCLALSIPRLSLVLSLLKPPPPLPSYVEILYADFRADNQGPNPLPAPRFAHAVNLQTLAETLHCAPLLSSKRAPLPVLLVFPDKAEATADMEQGGHADETEAVGVANGVSSSKPLDIPCVRVEFDDQLVRDVKAFMEALEVPSASSSSSSGQRSGGDESIESKGKKKTGAAAPTFSYVTMRTCYVSKVSVRVSLRLQTPLFLSFSDLALSFPSVRIGDVVTPSHVLWAELGAHYAALALLEAPVAGLFSFDLLGNPAKAARHVARGVAELLQSPFSLRGVGGFARHLSSASLSTISSFSDSLRRNLPLQAQQHMQHHQLQQARDRMGGLPGELVNAAPQQTGQQESRWWGSSVGGAVVGAVSRPIGSLLGTISRVSKKYTAPLEGPRDFRAHPRVCESCARPARLPAFHSKSGGRQLVVGLATGWDRGEGGMGECFETEGTDDRSLWLVSPSTPLVFGALFVESLLTAVRSLEAERRRIGPGIPPLRDAPSGYALYGYAPFLGIFASRRGHPEGMGGGDEIGSEREREKENVILCECRALFLGPRDKSRGGMPSAIAPVSVLLTDRRVLVFSLYPLPSELAKVPLSLGGISSSAAERDSKPSSRRGSKESNEGSNLEGEKEKEKEKERSSRNRDGGEEGLLIQRPVFLSIRFPCCQPSTRTVAAQQHQSAASSSSTSSWERETPPERKCRLRCSEEDLSAEGSVSSWRGRGISLSLEESPISAGTWQQEDARQSQALGAEQRPHSVVGRTGGDDERRIMKENGQEAVSEYLPSLAWDLQVPRSRHFLFLETVTRASKAANRKVISSRSE</sequence>
<organism evidence="2">
    <name type="scientific">Chromera velia CCMP2878</name>
    <dbReference type="NCBI Taxonomy" id="1169474"/>
    <lineage>
        <taxon>Eukaryota</taxon>
        <taxon>Sar</taxon>
        <taxon>Alveolata</taxon>
        <taxon>Colpodellida</taxon>
        <taxon>Chromeraceae</taxon>
        <taxon>Chromera</taxon>
    </lineage>
</organism>
<protein>
    <submittedName>
        <fullName evidence="2">Uncharacterized protein</fullName>
    </submittedName>
</protein>
<feature type="region of interest" description="Disordered" evidence="1">
    <location>
        <begin position="4455"/>
        <end position="4508"/>
    </location>
</feature>
<feature type="compositionally biased region" description="Basic and acidic residues" evidence="1">
    <location>
        <begin position="509"/>
        <end position="537"/>
    </location>
</feature>
<feature type="compositionally biased region" description="Basic and acidic residues" evidence="1">
    <location>
        <begin position="4270"/>
        <end position="4291"/>
    </location>
</feature>
<feature type="compositionally biased region" description="Polar residues" evidence="1">
    <location>
        <begin position="4592"/>
        <end position="4603"/>
    </location>
</feature>
<feature type="region of interest" description="Disordered" evidence="1">
    <location>
        <begin position="1069"/>
        <end position="1137"/>
    </location>
</feature>
<feature type="compositionally biased region" description="Polar residues" evidence="1">
    <location>
        <begin position="3320"/>
        <end position="3332"/>
    </location>
</feature>
<feature type="region of interest" description="Disordered" evidence="1">
    <location>
        <begin position="3703"/>
        <end position="3734"/>
    </location>
</feature>
<feature type="compositionally biased region" description="Basic and acidic residues" evidence="1">
    <location>
        <begin position="310"/>
        <end position="322"/>
    </location>
</feature>
<feature type="compositionally biased region" description="Basic and acidic residues" evidence="1">
    <location>
        <begin position="1094"/>
        <end position="1114"/>
    </location>
</feature>
<accession>A0A0G4FFP3</accession>
<evidence type="ECO:0000256" key="1">
    <source>
        <dbReference type="SAM" id="MobiDB-lite"/>
    </source>
</evidence>
<dbReference type="EMBL" id="CDMZ01000334">
    <property type="protein sequence ID" value="CEM12036.1"/>
    <property type="molecule type" value="Genomic_DNA"/>
</dbReference>
<feature type="compositionally biased region" description="Polar residues" evidence="1">
    <location>
        <begin position="742"/>
        <end position="752"/>
    </location>
</feature>
<feature type="region of interest" description="Disordered" evidence="1">
    <location>
        <begin position="1659"/>
        <end position="1716"/>
    </location>
</feature>
<feature type="region of interest" description="Disordered" evidence="1">
    <location>
        <begin position="595"/>
        <end position="628"/>
    </location>
</feature>
<feature type="compositionally biased region" description="Gly residues" evidence="1">
    <location>
        <begin position="449"/>
        <end position="463"/>
    </location>
</feature>
<name>A0A0G4FFP3_9ALVE</name>
<feature type="region of interest" description="Disordered" evidence="1">
    <location>
        <begin position="2134"/>
        <end position="2166"/>
    </location>
</feature>
<feature type="compositionally biased region" description="Basic and acidic residues" evidence="1">
    <location>
        <begin position="4464"/>
        <end position="4479"/>
    </location>
</feature>
<reference evidence="2" key="1">
    <citation type="submission" date="2014-11" db="EMBL/GenBank/DDBJ databases">
        <authorList>
            <person name="Otto D Thomas"/>
            <person name="Naeem Raeece"/>
        </authorList>
    </citation>
    <scope>NUCLEOTIDE SEQUENCE</scope>
</reference>
<feature type="compositionally biased region" description="Polar residues" evidence="1">
    <location>
        <begin position="4241"/>
        <end position="4260"/>
    </location>
</feature>
<feature type="compositionally biased region" description="Low complexity" evidence="1">
    <location>
        <begin position="4619"/>
        <end position="4637"/>
    </location>
</feature>
<feature type="compositionally biased region" description="Basic and acidic residues" evidence="1">
    <location>
        <begin position="1663"/>
        <end position="1674"/>
    </location>
</feature>
<feature type="compositionally biased region" description="Acidic residues" evidence="1">
    <location>
        <begin position="496"/>
        <end position="508"/>
    </location>
</feature>
<feature type="compositionally biased region" description="Gly residues" evidence="1">
    <location>
        <begin position="3429"/>
        <end position="3439"/>
    </location>
</feature>
<feature type="region of interest" description="Disordered" evidence="1">
    <location>
        <begin position="1351"/>
        <end position="1384"/>
    </location>
</feature>
<feature type="compositionally biased region" description="Basic and acidic residues" evidence="1">
    <location>
        <begin position="5673"/>
        <end position="5714"/>
    </location>
</feature>
<feature type="compositionally biased region" description="Basic and acidic residues" evidence="1">
    <location>
        <begin position="5757"/>
        <end position="5768"/>
    </location>
</feature>
<feature type="compositionally biased region" description="Low complexity" evidence="1">
    <location>
        <begin position="5221"/>
        <end position="5230"/>
    </location>
</feature>
<feature type="compositionally biased region" description="Low complexity" evidence="1">
    <location>
        <begin position="5741"/>
        <end position="5756"/>
    </location>
</feature>
<feature type="compositionally biased region" description="Acidic residues" evidence="1">
    <location>
        <begin position="2397"/>
        <end position="2408"/>
    </location>
</feature>
<feature type="compositionally biased region" description="Polar residues" evidence="1">
    <location>
        <begin position="881"/>
        <end position="906"/>
    </location>
</feature>
<feature type="region of interest" description="Disordered" evidence="1">
    <location>
        <begin position="5669"/>
        <end position="5716"/>
    </location>
</feature>
<proteinExistence type="predicted"/>
<feature type="region of interest" description="Disordered" evidence="1">
    <location>
        <begin position="2738"/>
        <end position="2757"/>
    </location>
</feature>
<feature type="region of interest" description="Disordered" evidence="1">
    <location>
        <begin position="5741"/>
        <end position="5768"/>
    </location>
</feature>
<dbReference type="InterPro" id="IPR039782">
    <property type="entry name" value="VPS13B"/>
</dbReference>
<feature type="region of interest" description="Disordered" evidence="1">
    <location>
        <begin position="3936"/>
        <end position="3957"/>
    </location>
</feature>
<feature type="compositionally biased region" description="Low complexity" evidence="1">
    <location>
        <begin position="1125"/>
        <end position="1137"/>
    </location>
</feature>
<feature type="compositionally biased region" description="Acidic residues" evidence="1">
    <location>
        <begin position="4292"/>
        <end position="4304"/>
    </location>
</feature>
<feature type="compositionally biased region" description="Basic and acidic residues" evidence="1">
    <location>
        <begin position="2741"/>
        <end position="2754"/>
    </location>
</feature>
<feature type="region of interest" description="Disordered" evidence="1">
    <location>
        <begin position="2387"/>
        <end position="2410"/>
    </location>
</feature>
<gene>
    <name evidence="2" type="ORF">Cvel_16742</name>
</gene>
<feature type="region of interest" description="Disordered" evidence="1">
    <location>
        <begin position="2979"/>
        <end position="3002"/>
    </location>
</feature>
<feature type="region of interest" description="Disordered" evidence="1">
    <location>
        <begin position="4187"/>
        <end position="4307"/>
    </location>
</feature>
<feature type="region of interest" description="Disordered" evidence="1">
    <location>
        <begin position="880"/>
        <end position="962"/>
    </location>
</feature>
<feature type="region of interest" description="Disordered" evidence="1">
    <location>
        <begin position="5813"/>
        <end position="5832"/>
    </location>
</feature>